<proteinExistence type="predicted"/>
<evidence type="ECO:0000313" key="5">
    <source>
        <dbReference type="Proteomes" id="UP000198892"/>
    </source>
</evidence>
<dbReference type="PANTHER" id="PTHR12736">
    <property type="entry name" value="LANC-LIKE PROTEIN"/>
    <property type="match status" value="1"/>
</dbReference>
<feature type="binding site" evidence="1">
    <location>
        <position position="967"/>
    </location>
    <ligand>
        <name>Zn(2+)</name>
        <dbReference type="ChEBI" id="CHEBI:29105"/>
    </ligand>
</feature>
<dbReference type="Pfam" id="PF13575">
    <property type="entry name" value="DUF4135"/>
    <property type="match status" value="1"/>
</dbReference>
<evidence type="ECO:0000256" key="1">
    <source>
        <dbReference type="PIRSR" id="PIRSR607822-1"/>
    </source>
</evidence>
<dbReference type="InterPro" id="IPR025410">
    <property type="entry name" value="Lant_dehyd"/>
</dbReference>
<evidence type="ECO:0000256" key="2">
    <source>
        <dbReference type="SAM" id="Phobius"/>
    </source>
</evidence>
<evidence type="ECO:0000313" key="4">
    <source>
        <dbReference type="EMBL" id="SFQ22815.1"/>
    </source>
</evidence>
<name>A0A1I5WSP5_9BACI</name>
<keyword evidence="2" id="KW-0472">Membrane</keyword>
<keyword evidence="1" id="KW-0479">Metal-binding</keyword>
<dbReference type="InterPro" id="IPR007822">
    <property type="entry name" value="LANC-like"/>
</dbReference>
<reference evidence="5" key="1">
    <citation type="submission" date="2016-10" db="EMBL/GenBank/DDBJ databases">
        <authorList>
            <person name="Varghese N."/>
            <person name="Submissions S."/>
        </authorList>
    </citation>
    <scope>NUCLEOTIDE SEQUENCE [LARGE SCALE GENOMIC DNA]</scope>
    <source>
        <strain evidence="5">S7</strain>
    </source>
</reference>
<dbReference type="CDD" id="cd04792">
    <property type="entry name" value="LanM-like"/>
    <property type="match status" value="1"/>
</dbReference>
<dbReference type="GO" id="GO:0005886">
    <property type="term" value="C:plasma membrane"/>
    <property type="evidence" value="ECO:0007669"/>
    <property type="project" value="TreeGrafter"/>
</dbReference>
<dbReference type="GO" id="GO:0031179">
    <property type="term" value="P:peptide modification"/>
    <property type="evidence" value="ECO:0007669"/>
    <property type="project" value="InterPro"/>
</dbReference>
<keyword evidence="5" id="KW-1185">Reference proteome</keyword>
<keyword evidence="1" id="KW-0862">Zinc</keyword>
<gene>
    <name evidence="4" type="ORF">SAMN05518683_12238</name>
</gene>
<dbReference type="Proteomes" id="UP000198892">
    <property type="component" value="Unassembled WGS sequence"/>
</dbReference>
<dbReference type="AlphaFoldDB" id="A0A1I5WSP5"/>
<dbReference type="PRINTS" id="PR01950">
    <property type="entry name" value="LANCSUPER"/>
</dbReference>
<dbReference type="NCBIfam" id="TIGR03897">
    <property type="entry name" value="lanti_2_LanM"/>
    <property type="match status" value="1"/>
</dbReference>
<organism evidence="4 5">
    <name type="scientific">Salibacterium halotolerans</name>
    <dbReference type="NCBI Taxonomy" id="1884432"/>
    <lineage>
        <taxon>Bacteria</taxon>
        <taxon>Bacillati</taxon>
        <taxon>Bacillota</taxon>
        <taxon>Bacilli</taxon>
        <taxon>Bacillales</taxon>
        <taxon>Bacillaceae</taxon>
    </lineage>
</organism>
<dbReference type="InterPro" id="IPR012341">
    <property type="entry name" value="6hp_glycosidase-like_sf"/>
</dbReference>
<dbReference type="EMBL" id="FOXD01000022">
    <property type="protein sequence ID" value="SFQ22815.1"/>
    <property type="molecule type" value="Genomic_DNA"/>
</dbReference>
<dbReference type="Pfam" id="PF05147">
    <property type="entry name" value="LANC_like"/>
    <property type="match status" value="1"/>
</dbReference>
<dbReference type="PRINTS" id="PR01955">
    <property type="entry name" value="LANCFRANKIA"/>
</dbReference>
<keyword evidence="2" id="KW-1133">Transmembrane helix</keyword>
<evidence type="ECO:0000259" key="3">
    <source>
        <dbReference type="Pfam" id="PF13575"/>
    </source>
</evidence>
<dbReference type="Gene3D" id="1.50.10.10">
    <property type="match status" value="1"/>
</dbReference>
<dbReference type="GO" id="GO:0046872">
    <property type="term" value="F:metal ion binding"/>
    <property type="evidence" value="ECO:0007669"/>
    <property type="project" value="UniProtKB-KW"/>
</dbReference>
<dbReference type="PANTHER" id="PTHR12736:SF7">
    <property type="entry name" value="LANC-LIKE PROTEIN 3"/>
    <property type="match status" value="1"/>
</dbReference>
<feature type="binding site" evidence="1">
    <location>
        <position position="918"/>
    </location>
    <ligand>
        <name>Zn(2+)</name>
        <dbReference type="ChEBI" id="CHEBI:29105"/>
    </ligand>
</feature>
<dbReference type="SUPFAM" id="SSF158745">
    <property type="entry name" value="LanC-like"/>
    <property type="match status" value="1"/>
</dbReference>
<dbReference type="PIRSF" id="PIRSF037228">
    <property type="entry name" value="Lant_mod_RumM"/>
    <property type="match status" value="1"/>
</dbReference>
<accession>A0A1I5WSP5</accession>
<feature type="domain" description="Lantibiotic biosynthesis protein dehydration" evidence="3">
    <location>
        <begin position="194"/>
        <end position="566"/>
    </location>
</feature>
<dbReference type="SMART" id="SM01260">
    <property type="entry name" value="LANC_like"/>
    <property type="match status" value="1"/>
</dbReference>
<feature type="binding site" evidence="1">
    <location>
        <position position="966"/>
    </location>
    <ligand>
        <name>Zn(2+)</name>
        <dbReference type="ChEBI" id="CHEBI:29105"/>
    </ligand>
</feature>
<feature type="transmembrane region" description="Helical" evidence="2">
    <location>
        <begin position="698"/>
        <end position="715"/>
    </location>
</feature>
<dbReference type="STRING" id="1884432.SAMN05518683_12238"/>
<keyword evidence="2" id="KW-0812">Transmembrane</keyword>
<feature type="transmembrane region" description="Helical" evidence="2">
    <location>
        <begin position="752"/>
        <end position="771"/>
    </location>
</feature>
<dbReference type="InterPro" id="IPR017146">
    <property type="entry name" value="Lanti_2_LanM"/>
</dbReference>
<dbReference type="GO" id="GO:0005975">
    <property type="term" value="P:carbohydrate metabolic process"/>
    <property type="evidence" value="ECO:0007669"/>
    <property type="project" value="InterPro"/>
</dbReference>
<protein>
    <submittedName>
        <fullName evidence="4">Type 2 lantibiotic biosynthesis protein LanM</fullName>
    </submittedName>
</protein>
<sequence>MLFTDILKSREKIGQGDSKVEGTLFNRNIDIVYKGDTKLIEESLINVLDINSLEKVYRLYATTEHDCNYRIKFYQYIKEQLSRQEIIETDLSDNIMFHTFGLKICTYFAKDLINSHKFKKSRHIIKNEDKFLEDISDQFQRNVLKLSYRTLVFDLNVNKEKKTLQGNSKEEKYRYYNEKLLNDADYMNQFFELYPTLLRVIANEIRKFKKITNEVLSRYDKDKWAIARHIFHKEETEQIETIEMGQGDSHCDGKKVAKLILENHLLIYKPRLLTIDLLYQELTHFVNEKIGQLQYHLYNPQVLSRKNYGWMEFVHYEECSVEEQVKNFYRRIGGQIALLYALNAVDFHSENLIANGSYPVLIDLESLFHIPYDQEIKTDAYDKAKDKLNVSVKALGLLPFFFGEKDVDISGIGRKGEVQSFMKLPQIKNPNQENMKIEREYVSLTSSPNHPKLNGEFVDSKEYLHEIENGFTKVYRVMMDNTGDILNKIQEFKEREEVFVRFIPKATAKYASFHELSLHPRFLHNTMDREVYLANIWKDASENQRYRPLAKHEYRDLINEDIPYFTLPIDSTDLWSSRNKCISDYFRCSPLQHVREKITNLSEEDLIFQRKLIGLSMLGTANDREKTLKQSQMKYPDNYTAPFVSRSYLVQKAEELAEVIYAESFQGTHQGRKNYSWINSTPVGVDEIQWRSAPMGDTLYNGLSGMALMYLSLWVTTKKQKYRETAEDIATDLHSRFQVGDTLDRKEDTLSIGAFTGISSIIYVLMNFYLFTQEEKYKTSALELTDKIPELLYKDKEFDIIGGAAGAIVVLINCYKETKLEVFLKTAAACGTYLMEHTVEINEEQVSWIGIAEQPLTGFSHGNAGIIYALSMLNDYLQDESMFRVITKGLNYENNQMIQNNWMDRRKETEEASVSSWCHGSPGILLSRMGLARSYKKSLAHQAEIDRRKAFNNIFIDGFGREHSLCHGDVGNAITLIEYGREANQPSIVETAQNLMLESVKNGEQRGYKCGVGEGVQAPNLMVGMAGIVYGLVFACDERVPNILNLKFGKSDPQRGNNYDV</sequence>